<protein>
    <recommendedName>
        <fullName evidence="10">GOLD domain-containing protein</fullName>
    </recommendedName>
</protein>
<keyword evidence="6 9" id="KW-0472">Membrane</keyword>
<comment type="caution">
    <text evidence="11">The sequence shown here is derived from an EMBL/GenBank/DDBJ whole genome shotgun (WGS) entry which is preliminary data.</text>
</comment>
<evidence type="ECO:0000256" key="4">
    <source>
        <dbReference type="ARBA" id="ARBA00022729"/>
    </source>
</evidence>
<evidence type="ECO:0000256" key="8">
    <source>
        <dbReference type="RuleBase" id="RU003827"/>
    </source>
</evidence>
<feature type="transmembrane region" description="Helical" evidence="9">
    <location>
        <begin position="200"/>
        <end position="222"/>
    </location>
</feature>
<evidence type="ECO:0000256" key="7">
    <source>
        <dbReference type="ARBA" id="ARBA00037847"/>
    </source>
</evidence>
<dbReference type="InterPro" id="IPR015720">
    <property type="entry name" value="Emp24-like"/>
</dbReference>
<evidence type="ECO:0000259" key="10">
    <source>
        <dbReference type="PROSITE" id="PS50866"/>
    </source>
</evidence>
<dbReference type="Pfam" id="PF01105">
    <property type="entry name" value="EMP24_GP25L"/>
    <property type="match status" value="1"/>
</dbReference>
<evidence type="ECO:0000256" key="2">
    <source>
        <dbReference type="ARBA" id="ARBA00007104"/>
    </source>
</evidence>
<name>A0ABQ8FN64_9FUNG</name>
<evidence type="ECO:0000256" key="5">
    <source>
        <dbReference type="ARBA" id="ARBA00022989"/>
    </source>
</evidence>
<accession>A0ABQ8FN64</accession>
<comment type="subcellular location">
    <subcellularLocation>
        <location evidence="7">Endomembrane system</location>
        <topology evidence="7">Single-pass membrane protein</topology>
    </subcellularLocation>
    <subcellularLocation>
        <location evidence="1 8">Membrane</location>
        <topology evidence="1 8">Single-pass type I membrane protein</topology>
    </subcellularLocation>
</comment>
<evidence type="ECO:0000256" key="6">
    <source>
        <dbReference type="ARBA" id="ARBA00023136"/>
    </source>
</evidence>
<reference evidence="11 12" key="1">
    <citation type="submission" date="2021-02" db="EMBL/GenBank/DDBJ databases">
        <title>Variation within the Batrachochytrium salamandrivorans European outbreak.</title>
        <authorList>
            <person name="Kelly M."/>
            <person name="Pasmans F."/>
            <person name="Shea T.P."/>
            <person name="Munoz J.F."/>
            <person name="Carranza S."/>
            <person name="Cuomo C.A."/>
            <person name="Martel A."/>
        </authorList>
    </citation>
    <scope>NUCLEOTIDE SEQUENCE [LARGE SCALE GENOMIC DNA]</scope>
    <source>
        <strain evidence="11 12">AMFP18/2</strain>
    </source>
</reference>
<keyword evidence="4" id="KW-0732">Signal</keyword>
<keyword evidence="12" id="KW-1185">Reference proteome</keyword>
<dbReference type="SMART" id="SM01190">
    <property type="entry name" value="EMP24_GP25L"/>
    <property type="match status" value="1"/>
</dbReference>
<dbReference type="InterPro" id="IPR036598">
    <property type="entry name" value="GOLD_dom_sf"/>
</dbReference>
<dbReference type="InterPro" id="IPR009038">
    <property type="entry name" value="GOLD_dom"/>
</dbReference>
<dbReference type="Proteomes" id="UP001648503">
    <property type="component" value="Unassembled WGS sequence"/>
</dbReference>
<keyword evidence="3 8" id="KW-0812">Transmembrane</keyword>
<evidence type="ECO:0000256" key="3">
    <source>
        <dbReference type="ARBA" id="ARBA00022692"/>
    </source>
</evidence>
<proteinExistence type="inferred from homology"/>
<keyword evidence="5 9" id="KW-1133">Transmembrane helix</keyword>
<dbReference type="PANTHER" id="PTHR22811">
    <property type="entry name" value="TRANSMEMBRANE EMP24 DOMAIN-CONTAINING PROTEIN"/>
    <property type="match status" value="1"/>
</dbReference>
<organism evidence="11 12">
    <name type="scientific">Batrachochytrium salamandrivorans</name>
    <dbReference type="NCBI Taxonomy" id="1357716"/>
    <lineage>
        <taxon>Eukaryota</taxon>
        <taxon>Fungi</taxon>
        <taxon>Fungi incertae sedis</taxon>
        <taxon>Chytridiomycota</taxon>
        <taxon>Chytridiomycota incertae sedis</taxon>
        <taxon>Chytridiomycetes</taxon>
        <taxon>Rhizophydiales</taxon>
        <taxon>Rhizophydiales incertae sedis</taxon>
        <taxon>Batrachochytrium</taxon>
    </lineage>
</organism>
<sequence length="232" mass="26748">MSIPPTAFRVGHSSKPRTLLSFVIFIVGLSLSLSYSSVAASNSFSLQLARYANECFFEILKTNDRLDVSFEVMTSSNSDFDIDYTISNPDGTLLHSFPRERQGSVGFNAVKEGTYQICFSNMRYNSEKVVTFTITGPDEQKLLPKMESDDASKTDESQVELYKAMQKLMDNIRFMRDEQSYLLRRHDRHRHTAESTFGRVFWWSLCQITLLVGSCIFQVFYLKHFFETKRVV</sequence>
<dbReference type="EMBL" id="JAFCIX010000017">
    <property type="protein sequence ID" value="KAH6601170.1"/>
    <property type="molecule type" value="Genomic_DNA"/>
</dbReference>
<comment type="similarity">
    <text evidence="2 8">Belongs to the EMP24/GP25L family.</text>
</comment>
<evidence type="ECO:0000313" key="11">
    <source>
        <dbReference type="EMBL" id="KAH6601170.1"/>
    </source>
</evidence>
<dbReference type="PROSITE" id="PS50866">
    <property type="entry name" value="GOLD"/>
    <property type="match status" value="1"/>
</dbReference>
<feature type="domain" description="GOLD" evidence="10">
    <location>
        <begin position="53"/>
        <end position="136"/>
    </location>
</feature>
<gene>
    <name evidence="11" type="ORF">BASA50_001849</name>
</gene>
<evidence type="ECO:0000256" key="1">
    <source>
        <dbReference type="ARBA" id="ARBA00004479"/>
    </source>
</evidence>
<evidence type="ECO:0000313" key="12">
    <source>
        <dbReference type="Proteomes" id="UP001648503"/>
    </source>
</evidence>
<dbReference type="SUPFAM" id="SSF101576">
    <property type="entry name" value="Supernatant protein factor (SPF), C-terminal domain"/>
    <property type="match status" value="1"/>
</dbReference>
<evidence type="ECO:0000256" key="9">
    <source>
        <dbReference type="SAM" id="Phobius"/>
    </source>
</evidence>